<sequence length="456" mass="50343">MNELTKKMKELRNIKKPELKTAIPGPESKKLLKLKDRYVPKGIFVTVPAFIKRAEGAVIEDIDGNIMLDFAGGIGSLNIGYSHPEVVETVKRQAEKFFHSSINVLLYESYIQLAKVLAEITPGNFDKKTMFVNSGAEAVENAVKIARRYTGKTDIVCFEGGFHGRTLLAMSLTSKVKPYSFGFGPFAPGIHKLPFAYCYRCSYGLEPDGCNFRCAERLIEIFESVVSAENVAAVILEPVQGEGGFILPPDEFITRIRNICDRNNVLLISDEVQTGFCRTGKMFASGYWEVEPDIITTAKSISGGLPLSAVTARAEIIESPQVGGIGGTFSGNPVACAAALKTIEIMKRDNFEAKAMEIGEVVRRRFGKMMREFEIIGDVRGRGAMIAMELVKDRKTKEPAADETKVIIKECYEKGLVLLNAGLYSNVLRILVPLVVTKEQLESGLDIIERTVNKFD</sequence>
<keyword evidence="5" id="KW-0663">Pyridoxal phosphate</keyword>
<dbReference type="InterPro" id="IPR015422">
    <property type="entry name" value="PyrdxlP-dep_Trfase_small"/>
</dbReference>
<dbReference type="GO" id="GO:0042802">
    <property type="term" value="F:identical protein binding"/>
    <property type="evidence" value="ECO:0007669"/>
    <property type="project" value="TreeGrafter"/>
</dbReference>
<dbReference type="GO" id="GO:0009448">
    <property type="term" value="P:gamma-aminobutyric acid metabolic process"/>
    <property type="evidence" value="ECO:0007669"/>
    <property type="project" value="InterPro"/>
</dbReference>
<dbReference type="EMBL" id="LAZR01007037">
    <property type="protein sequence ID" value="KKM87896.1"/>
    <property type="molecule type" value="Genomic_DNA"/>
</dbReference>
<evidence type="ECO:0000256" key="1">
    <source>
        <dbReference type="ARBA" id="ARBA00001933"/>
    </source>
</evidence>
<reference evidence="6" key="1">
    <citation type="journal article" date="2015" name="Nature">
        <title>Complex archaea that bridge the gap between prokaryotes and eukaryotes.</title>
        <authorList>
            <person name="Spang A."/>
            <person name="Saw J.H."/>
            <person name="Jorgensen S.L."/>
            <person name="Zaremba-Niedzwiedzka K."/>
            <person name="Martijn J."/>
            <person name="Lind A.E."/>
            <person name="van Eijk R."/>
            <person name="Schleper C."/>
            <person name="Guy L."/>
            <person name="Ettema T.J."/>
        </authorList>
    </citation>
    <scope>NUCLEOTIDE SEQUENCE</scope>
</reference>
<comment type="caution">
    <text evidence="6">The sequence shown here is derived from an EMBL/GenBank/DDBJ whole genome shotgun (WGS) entry which is preliminary data.</text>
</comment>
<dbReference type="InterPro" id="IPR015421">
    <property type="entry name" value="PyrdxlP-dep_Trfase_major"/>
</dbReference>
<dbReference type="PANTHER" id="PTHR11986">
    <property type="entry name" value="AMINOTRANSFERASE CLASS III"/>
    <property type="match status" value="1"/>
</dbReference>
<dbReference type="Pfam" id="PF00202">
    <property type="entry name" value="Aminotran_3"/>
    <property type="match status" value="1"/>
</dbReference>
<dbReference type="GO" id="GO:0030170">
    <property type="term" value="F:pyridoxal phosphate binding"/>
    <property type="evidence" value="ECO:0007669"/>
    <property type="project" value="InterPro"/>
</dbReference>
<evidence type="ECO:0008006" key="7">
    <source>
        <dbReference type="Google" id="ProtNLM"/>
    </source>
</evidence>
<proteinExistence type="inferred from homology"/>
<evidence type="ECO:0000256" key="3">
    <source>
        <dbReference type="ARBA" id="ARBA00022576"/>
    </source>
</evidence>
<dbReference type="PIRSF" id="PIRSF000521">
    <property type="entry name" value="Transaminase_4ab_Lys_Orn"/>
    <property type="match status" value="1"/>
</dbReference>
<dbReference type="InterPro" id="IPR005814">
    <property type="entry name" value="Aminotrans_3"/>
</dbReference>
<keyword evidence="3" id="KW-0032">Aminotransferase</keyword>
<dbReference type="InterPro" id="IPR049704">
    <property type="entry name" value="Aminotrans_3_PPA_site"/>
</dbReference>
<dbReference type="SUPFAM" id="SSF53383">
    <property type="entry name" value="PLP-dependent transferases"/>
    <property type="match status" value="1"/>
</dbReference>
<comment type="cofactor">
    <cofactor evidence="1">
        <name>pyridoxal 5'-phosphate</name>
        <dbReference type="ChEBI" id="CHEBI:597326"/>
    </cofactor>
</comment>
<dbReference type="InterPro" id="IPR004632">
    <property type="entry name" value="4NH2But_aminotransferase_bac"/>
</dbReference>
<comment type="similarity">
    <text evidence="2">Belongs to the class-III pyridoxal-phosphate-dependent aminotransferase family.</text>
</comment>
<dbReference type="GO" id="GO:0034386">
    <property type="term" value="F:4-aminobutyrate:2-oxoglutarate transaminase activity"/>
    <property type="evidence" value="ECO:0007669"/>
    <property type="project" value="InterPro"/>
</dbReference>
<name>A0A0F9LL42_9ZZZZ</name>
<evidence type="ECO:0000313" key="6">
    <source>
        <dbReference type="EMBL" id="KKM87896.1"/>
    </source>
</evidence>
<dbReference type="Gene3D" id="3.90.1150.10">
    <property type="entry name" value="Aspartate Aminotransferase, domain 1"/>
    <property type="match status" value="1"/>
</dbReference>
<dbReference type="AlphaFoldDB" id="A0A0F9LL42"/>
<dbReference type="FunFam" id="3.40.640.10:FF:000013">
    <property type="entry name" value="4-aminobutyrate aminotransferase"/>
    <property type="match status" value="1"/>
</dbReference>
<keyword evidence="4" id="KW-0808">Transferase</keyword>
<dbReference type="InterPro" id="IPR050103">
    <property type="entry name" value="Class-III_PLP-dep_AT"/>
</dbReference>
<dbReference type="CDD" id="cd00610">
    <property type="entry name" value="OAT_like"/>
    <property type="match status" value="1"/>
</dbReference>
<accession>A0A0F9LL42</accession>
<gene>
    <name evidence="6" type="ORF">LCGC14_1264270</name>
</gene>
<dbReference type="PROSITE" id="PS00600">
    <property type="entry name" value="AA_TRANSFER_CLASS_3"/>
    <property type="match status" value="1"/>
</dbReference>
<evidence type="ECO:0000256" key="4">
    <source>
        <dbReference type="ARBA" id="ARBA00022679"/>
    </source>
</evidence>
<dbReference type="NCBIfam" id="TIGR00700">
    <property type="entry name" value="GABAtrnsam"/>
    <property type="match status" value="1"/>
</dbReference>
<dbReference type="InterPro" id="IPR015424">
    <property type="entry name" value="PyrdxlP-dep_Trfase"/>
</dbReference>
<evidence type="ECO:0000256" key="2">
    <source>
        <dbReference type="ARBA" id="ARBA00008954"/>
    </source>
</evidence>
<organism evidence="6">
    <name type="scientific">marine sediment metagenome</name>
    <dbReference type="NCBI Taxonomy" id="412755"/>
    <lineage>
        <taxon>unclassified sequences</taxon>
        <taxon>metagenomes</taxon>
        <taxon>ecological metagenomes</taxon>
    </lineage>
</organism>
<evidence type="ECO:0000256" key="5">
    <source>
        <dbReference type="ARBA" id="ARBA00022898"/>
    </source>
</evidence>
<protein>
    <recommendedName>
        <fullName evidence="7">4-aminobutyrate aminotransferase</fullName>
    </recommendedName>
</protein>
<dbReference type="PANTHER" id="PTHR11986:SF79">
    <property type="entry name" value="ACETYLORNITHINE AMINOTRANSFERASE, MITOCHONDRIAL"/>
    <property type="match status" value="1"/>
</dbReference>
<dbReference type="Gene3D" id="3.40.640.10">
    <property type="entry name" value="Type I PLP-dependent aspartate aminotransferase-like (Major domain)"/>
    <property type="match status" value="1"/>
</dbReference>